<name>A0A918WPY2_STRCJ</name>
<dbReference type="PROSITE" id="PS51257">
    <property type="entry name" value="PROKAR_LIPOPROTEIN"/>
    <property type="match status" value="1"/>
</dbReference>
<proteinExistence type="predicted"/>
<evidence type="ECO:0000313" key="2">
    <source>
        <dbReference type="EMBL" id="GHC66217.1"/>
    </source>
</evidence>
<dbReference type="Proteomes" id="UP000646244">
    <property type="component" value="Unassembled WGS sequence"/>
</dbReference>
<dbReference type="AlphaFoldDB" id="A0A918WPY2"/>
<evidence type="ECO:0000256" key="1">
    <source>
        <dbReference type="SAM" id="MobiDB-lite"/>
    </source>
</evidence>
<gene>
    <name evidence="2" type="ORF">GCM10010507_49960</name>
</gene>
<dbReference type="RefSeq" id="WP_190112127.1">
    <property type="nucleotide sequence ID" value="NZ_BMVB01000021.1"/>
</dbReference>
<reference evidence="2" key="2">
    <citation type="submission" date="2020-09" db="EMBL/GenBank/DDBJ databases">
        <authorList>
            <person name="Sun Q."/>
            <person name="Ohkuma M."/>
        </authorList>
    </citation>
    <scope>NUCLEOTIDE SEQUENCE</scope>
    <source>
        <strain evidence="2">JCM 4633</strain>
    </source>
</reference>
<comment type="caution">
    <text evidence="2">The sequence shown here is derived from an EMBL/GenBank/DDBJ whole genome shotgun (WGS) entry which is preliminary data.</text>
</comment>
<feature type="region of interest" description="Disordered" evidence="1">
    <location>
        <begin position="23"/>
        <end position="68"/>
    </location>
</feature>
<organism evidence="2 3">
    <name type="scientific">Streptomyces cinnamoneus</name>
    <name type="common">Streptoverticillium cinnamoneum</name>
    <dbReference type="NCBI Taxonomy" id="53446"/>
    <lineage>
        <taxon>Bacteria</taxon>
        <taxon>Bacillati</taxon>
        <taxon>Actinomycetota</taxon>
        <taxon>Actinomycetes</taxon>
        <taxon>Kitasatosporales</taxon>
        <taxon>Streptomycetaceae</taxon>
        <taxon>Streptomyces</taxon>
        <taxon>Streptomyces cinnamoneus group</taxon>
    </lineage>
</organism>
<protein>
    <recommendedName>
        <fullName evidence="4">Lipoprotein</fullName>
    </recommendedName>
</protein>
<evidence type="ECO:0000313" key="3">
    <source>
        <dbReference type="Proteomes" id="UP000646244"/>
    </source>
</evidence>
<dbReference type="EMBL" id="BMVB01000021">
    <property type="protein sequence ID" value="GHC66217.1"/>
    <property type="molecule type" value="Genomic_DNA"/>
</dbReference>
<accession>A0A918WPY2</accession>
<feature type="region of interest" description="Disordered" evidence="1">
    <location>
        <begin position="150"/>
        <end position="173"/>
    </location>
</feature>
<sequence length="173" mass="17246">MRKAVQITGAAFIAAVLMTGCSKSSDGGDKKADTKPGADAPAQTPGGSGKQETPADEPGKNNVSAADLAGGWSNGGKLADKSMLILSFAGSQVMLSGKTACSGTVVDNAQPVTINIKHCQDGSTDYATGTIKNFNGKSFTVAWASGKEDKMSKAVGGDGKPALPGGIPAKPSS</sequence>
<evidence type="ECO:0008006" key="4">
    <source>
        <dbReference type="Google" id="ProtNLM"/>
    </source>
</evidence>
<feature type="compositionally biased region" description="Basic and acidic residues" evidence="1">
    <location>
        <begin position="26"/>
        <end position="36"/>
    </location>
</feature>
<reference evidence="2" key="1">
    <citation type="journal article" date="2014" name="Int. J. Syst. Evol. Microbiol.">
        <title>Complete genome sequence of Corynebacterium casei LMG S-19264T (=DSM 44701T), isolated from a smear-ripened cheese.</title>
        <authorList>
            <consortium name="US DOE Joint Genome Institute (JGI-PGF)"/>
            <person name="Walter F."/>
            <person name="Albersmeier A."/>
            <person name="Kalinowski J."/>
            <person name="Ruckert C."/>
        </authorList>
    </citation>
    <scope>NUCLEOTIDE SEQUENCE</scope>
    <source>
        <strain evidence="2">JCM 4633</strain>
    </source>
</reference>